<dbReference type="Gene3D" id="2.40.128.130">
    <property type="entry name" value="Autotransporter beta-domain"/>
    <property type="match status" value="1"/>
</dbReference>
<evidence type="ECO:0000313" key="5">
    <source>
        <dbReference type="Proteomes" id="UP001305421"/>
    </source>
</evidence>
<reference evidence="4 5" key="1">
    <citation type="submission" date="2022-12" db="EMBL/GenBank/DDBJ databases">
        <title>Two new species, Stenotrophomonas aracearum and Stenotrophomonas oahuensis, isolated from Anthurium (Araceae family) in Hawaii.</title>
        <authorList>
            <person name="Chunag S.C."/>
            <person name="Dobhal S."/>
            <person name="Alvarez A."/>
            <person name="Arif M."/>
        </authorList>
    </citation>
    <scope>NUCLEOTIDE SEQUENCE [LARGE SCALE GENOMIC DNA]</scope>
    <source>
        <strain evidence="4 5">A5588</strain>
    </source>
</reference>
<keyword evidence="2" id="KW-0732">Signal</keyword>
<dbReference type="InterPro" id="IPR036709">
    <property type="entry name" value="Autotransporte_beta_dom_sf"/>
</dbReference>
<sequence length="892" mass="91365">MSPAVPARRPLAVFVALALCSSLAAPAYADDDVDCERTPDHLQCDDSGDSDGESRGMSAWLLGGVALAGGAAAAAGGGGGGGSGSDGGSGGGGGGLPPGSEGGQYGGNQHLAAPGSDVTWDRNVETRVVGNARNEGTLHISAGTLAVRNDGELRNTGTLRIGQAARLLLENDGELDNYGRLELQGQLHLQREGSLENHGTLVAQGASIRIDGDSDIENLGSMELRDTVVTLSGESEFDNGERRRNASLLVDGGGFALGGMAEFDNHGTVTARGTLNQGALVHAVTARVGNERDPIEAFDNHGQITLDGNARVLTLVADSHASSGVNRVGGRITSNARNQSAMHAEGSHATLLNQGTLTVTGDGAVAMSGARGATLINDGVINLGVAGGQNGQNMVAMQSDGSAALNNRRGGVINIHADNSHAFRMGANGGGRLINNGQVNVFGAGSGVHADLPTQDADRPAPDLGWQAPRGISGYTVGTNADGSAGQMVLHEGGELSDVHVDTGFTRGTDASQIRLEKVFVGADGGEQNISSATVVWQAQAERDAAGNVDVVMTRNDYRDLADAGGHGIAAALEAGYANNALYHSLEVASGAEFNHALNQLSGAGLAMAGMRLTANGDAFWSSLARATPASGYRMLAFGPGSASASGVQGVGTGMQMAMSLGGGRQLQLSTGLLGSDFSTDGGQTRSQSRFAGIGMAQSLGAFTLQHTLGNEWHQTDGQRQLHWGSTRMSAHSQRALSRVRLGSTLSTEVAAAGLHWQPRLGASAWHAREGAFHEVGADALGLSVGAGTRSGMQLELGSSVSGRLGNGWTLRGDAALFGSMAHRASARSATLHGAGDHAFVVPGQAPTGMDYRMMLGADYRYRRANLGGAVMAERLLGVRDVQAQMQLQMAF</sequence>
<keyword evidence="5" id="KW-1185">Reference proteome</keyword>
<evidence type="ECO:0000313" key="4">
    <source>
        <dbReference type="EMBL" id="WNH49801.1"/>
    </source>
</evidence>
<evidence type="ECO:0000256" key="2">
    <source>
        <dbReference type="SAM" id="SignalP"/>
    </source>
</evidence>
<dbReference type="InterPro" id="IPR058034">
    <property type="entry name" value="BigA_beta"/>
</dbReference>
<gene>
    <name evidence="4" type="ORF">PDM28_05675</name>
</gene>
<organism evidence="4 5">
    <name type="scientific">Stenotrophomonas aracearum</name>
    <dbReference type="NCBI Taxonomy" id="3003272"/>
    <lineage>
        <taxon>Bacteria</taxon>
        <taxon>Pseudomonadati</taxon>
        <taxon>Pseudomonadota</taxon>
        <taxon>Gammaproteobacteria</taxon>
        <taxon>Lysobacterales</taxon>
        <taxon>Lysobacteraceae</taxon>
        <taxon>Stenotrophomonas</taxon>
    </lineage>
</organism>
<dbReference type="Pfam" id="PF25783">
    <property type="entry name" value="BigA_beta"/>
    <property type="match status" value="1"/>
</dbReference>
<dbReference type="RefSeq" id="WP_311184114.1">
    <property type="nucleotide sequence ID" value="NZ_CP115543.1"/>
</dbReference>
<feature type="chain" id="PRO_5045819925" description="Putative surface-exposed virulence protein BigA beta-sandwich domain-containing protein" evidence="2">
    <location>
        <begin position="30"/>
        <end position="892"/>
    </location>
</feature>
<feature type="domain" description="Putative surface-exposed virulence protein BigA beta-sandwich" evidence="3">
    <location>
        <begin position="474"/>
        <end position="557"/>
    </location>
</feature>
<feature type="region of interest" description="Disordered" evidence="1">
    <location>
        <begin position="73"/>
        <end position="117"/>
    </location>
</feature>
<name>A0ABY9YGN7_9GAMM</name>
<evidence type="ECO:0000259" key="3">
    <source>
        <dbReference type="Pfam" id="PF25783"/>
    </source>
</evidence>
<dbReference type="Proteomes" id="UP001305421">
    <property type="component" value="Chromosome"/>
</dbReference>
<feature type="signal peptide" evidence="2">
    <location>
        <begin position="1"/>
        <end position="29"/>
    </location>
</feature>
<feature type="compositionally biased region" description="Gly residues" evidence="1">
    <location>
        <begin position="75"/>
        <end position="106"/>
    </location>
</feature>
<dbReference type="SUPFAM" id="SSF103515">
    <property type="entry name" value="Autotransporter"/>
    <property type="match status" value="1"/>
</dbReference>
<dbReference type="EMBL" id="CP115543">
    <property type="protein sequence ID" value="WNH49801.1"/>
    <property type="molecule type" value="Genomic_DNA"/>
</dbReference>
<proteinExistence type="predicted"/>
<accession>A0ABY9YGN7</accession>
<protein>
    <recommendedName>
        <fullName evidence="3">Putative surface-exposed virulence protein BigA beta-sandwich domain-containing protein</fullName>
    </recommendedName>
</protein>
<evidence type="ECO:0000256" key="1">
    <source>
        <dbReference type="SAM" id="MobiDB-lite"/>
    </source>
</evidence>